<dbReference type="PATRIC" id="fig|1242965.3.peg.903"/>
<feature type="transmembrane region" description="Helical" evidence="1">
    <location>
        <begin position="20"/>
        <end position="41"/>
    </location>
</feature>
<accession>U2GV48</accession>
<keyword evidence="1" id="KW-0812">Transmembrane</keyword>
<evidence type="ECO:0000256" key="1">
    <source>
        <dbReference type="SAM" id="Phobius"/>
    </source>
</evidence>
<dbReference type="AlphaFoldDB" id="U2GV48"/>
<keyword evidence="1" id="KW-0472">Membrane</keyword>
<dbReference type="Proteomes" id="UP000016625">
    <property type="component" value="Unassembled WGS sequence"/>
</dbReference>
<comment type="caution">
    <text evidence="2">The sequence shown here is derived from an EMBL/GenBank/DDBJ whole genome shotgun (WGS) entry which is preliminary data.</text>
</comment>
<dbReference type="EMBL" id="ANNJ01000005">
    <property type="protein sequence ID" value="ERJ31944.1"/>
    <property type="molecule type" value="Genomic_DNA"/>
</dbReference>
<name>U2GV48_9BACT</name>
<reference evidence="2 3" key="1">
    <citation type="journal article" date="2013" name="BMC Genomics">
        <title>Comparative genomics of Campylobacter concisus isolates reveals genetic diversity and provides insights into disease association.</title>
        <authorList>
            <person name="Deshpande N.P."/>
            <person name="Kaakoush N.O."/>
            <person name="Wilkins M.R."/>
            <person name="Mitchell H.M."/>
        </authorList>
    </citation>
    <scope>NUCLEOTIDE SEQUENCE [LARGE SCALE GENOMIC DNA]</scope>
    <source>
        <strain evidence="2 3">UNSW2</strain>
    </source>
</reference>
<organism evidence="2 3">
    <name type="scientific">Campylobacter concisus UNSW2</name>
    <dbReference type="NCBI Taxonomy" id="1242965"/>
    <lineage>
        <taxon>Bacteria</taxon>
        <taxon>Pseudomonadati</taxon>
        <taxon>Campylobacterota</taxon>
        <taxon>Epsilonproteobacteria</taxon>
        <taxon>Campylobacterales</taxon>
        <taxon>Campylobacteraceae</taxon>
        <taxon>Campylobacter</taxon>
    </lineage>
</organism>
<protein>
    <submittedName>
        <fullName evidence="2">Uncharacterized protein</fullName>
    </submittedName>
</protein>
<sequence>MSKNRKILKFIHSALNIKRAKCITLVAYVFALNFVFIYANLQRPQA</sequence>
<evidence type="ECO:0000313" key="2">
    <source>
        <dbReference type="EMBL" id="ERJ31944.1"/>
    </source>
</evidence>
<keyword evidence="1" id="KW-1133">Transmembrane helix</keyword>
<gene>
    <name evidence="2" type="ORF">UNSW2_262</name>
</gene>
<proteinExistence type="predicted"/>
<evidence type="ECO:0000313" key="3">
    <source>
        <dbReference type="Proteomes" id="UP000016625"/>
    </source>
</evidence>